<proteinExistence type="inferred from homology"/>
<comment type="caution">
    <text evidence="14">The sequence shown here is derived from an EMBL/GenBank/DDBJ whole genome shotgun (WGS) entry which is preliminary data.</text>
</comment>
<organism evidence="14 15">
    <name type="scientific">Sellimonas caecigallum</name>
    <dbReference type="NCBI Taxonomy" id="2592333"/>
    <lineage>
        <taxon>Bacteria</taxon>
        <taxon>Bacillati</taxon>
        <taxon>Bacillota</taxon>
        <taxon>Clostridia</taxon>
        <taxon>Lachnospirales</taxon>
        <taxon>Lachnospiraceae</taxon>
        <taxon>Sellimonas</taxon>
    </lineage>
</organism>
<protein>
    <recommendedName>
        <fullName evidence="4">Probable multidrug resistance protein NorM</fullName>
    </recommendedName>
    <alternativeName>
        <fullName evidence="12">Multidrug-efflux transporter</fullName>
    </alternativeName>
</protein>
<evidence type="ECO:0000256" key="8">
    <source>
        <dbReference type="ARBA" id="ARBA00022692"/>
    </source>
</evidence>
<name>A0ABS7L964_9FIRM</name>
<reference evidence="14 15" key="1">
    <citation type="journal article" date="2020" name="New Microbes New Infect">
        <title>Sellimonas caecigallum sp. nov., description and genome sequence of a new member of the Sellimonas genus isolated from the cecum of feral chicken.</title>
        <authorList>
            <person name="Wongkuna S."/>
            <person name="Ghimire S."/>
            <person name="Antony L."/>
            <person name="Chankhamhaengdecha S."/>
            <person name="Janvilisri T."/>
            <person name="Scaria J."/>
        </authorList>
    </citation>
    <scope>NUCLEOTIDE SEQUENCE [LARGE SCALE GENOMIC DNA]</scope>
    <source>
        <strain evidence="14 15">SW451</strain>
    </source>
</reference>
<feature type="transmembrane region" description="Helical" evidence="13">
    <location>
        <begin position="194"/>
        <end position="218"/>
    </location>
</feature>
<evidence type="ECO:0000256" key="12">
    <source>
        <dbReference type="ARBA" id="ARBA00031636"/>
    </source>
</evidence>
<dbReference type="CDD" id="cd13140">
    <property type="entry name" value="MATE_like_1"/>
    <property type="match status" value="1"/>
</dbReference>
<feature type="transmembrane region" description="Helical" evidence="13">
    <location>
        <begin position="323"/>
        <end position="341"/>
    </location>
</feature>
<keyword evidence="6" id="KW-0050">Antiport</keyword>
<feature type="transmembrane region" description="Helical" evidence="13">
    <location>
        <begin position="134"/>
        <end position="160"/>
    </location>
</feature>
<evidence type="ECO:0000256" key="13">
    <source>
        <dbReference type="SAM" id="Phobius"/>
    </source>
</evidence>
<dbReference type="InterPro" id="IPR002528">
    <property type="entry name" value="MATE_fam"/>
</dbReference>
<comment type="similarity">
    <text evidence="3">Belongs to the multi antimicrobial extrusion (MATE) (TC 2.A.66.1) family.</text>
</comment>
<evidence type="ECO:0000256" key="7">
    <source>
        <dbReference type="ARBA" id="ARBA00022475"/>
    </source>
</evidence>
<feature type="transmembrane region" description="Helical" evidence="13">
    <location>
        <begin position="39"/>
        <end position="61"/>
    </location>
</feature>
<keyword evidence="9 13" id="KW-1133">Transmembrane helix</keyword>
<sequence length="447" mass="47997">MRQKIDLLNGPVFSSLTKLALPIMATSLVQMAYNLTDMIWIGRISSDAVASVGAAGMYMWFANGIASLAKMGGQVKVGHALGAREDEKAVSYARNAIQLALFFGLLYGFLSIVFQVPLIGFFRLNSPAVIKDAQVYLAVTCGLVVFSFLNQVLTGILTAMGNSRTSLLATATGLIINIVLDPVLIFGVGPFPHLGVLGAAIATVFAQAVVTCMFILAVKNEPEIFLRLHLLTRPSLSAIQEIIRIGLPSSLQNMLFTAISMIIARMVAGFGDAAVAVQKVGSQIESISWMTSDGFAAAVNSFIAQNFGAGNLSRARKGYQKSMVVVLLWGAFCTFVLIVFPEPIFRIFIPEADILPMGVDYLRILGVSQLFMCMEITTAGAFAGLGKTLPPSIVSITLNCARIPLAFALISTPLGLNGIWWSITISSIFKGIVLVLVYQIRWKKQAG</sequence>
<keyword evidence="10" id="KW-0406">Ion transport</keyword>
<keyword evidence="11 13" id="KW-0472">Membrane</keyword>
<keyword evidence="15" id="KW-1185">Reference proteome</keyword>
<keyword evidence="7" id="KW-1003">Cell membrane</keyword>
<dbReference type="PIRSF" id="PIRSF006603">
    <property type="entry name" value="DinF"/>
    <property type="match status" value="1"/>
</dbReference>
<keyword evidence="8 13" id="KW-0812">Transmembrane</keyword>
<feature type="transmembrane region" description="Helical" evidence="13">
    <location>
        <begin position="12"/>
        <end position="33"/>
    </location>
</feature>
<dbReference type="Pfam" id="PF01554">
    <property type="entry name" value="MatE"/>
    <property type="match status" value="2"/>
</dbReference>
<feature type="transmembrane region" description="Helical" evidence="13">
    <location>
        <begin position="392"/>
        <end position="412"/>
    </location>
</feature>
<feature type="transmembrane region" description="Helical" evidence="13">
    <location>
        <begin position="167"/>
        <end position="188"/>
    </location>
</feature>
<evidence type="ECO:0000256" key="6">
    <source>
        <dbReference type="ARBA" id="ARBA00022449"/>
    </source>
</evidence>
<dbReference type="NCBIfam" id="TIGR00797">
    <property type="entry name" value="matE"/>
    <property type="match status" value="1"/>
</dbReference>
<evidence type="ECO:0000313" key="14">
    <source>
        <dbReference type="EMBL" id="MBY0759641.1"/>
    </source>
</evidence>
<evidence type="ECO:0000256" key="10">
    <source>
        <dbReference type="ARBA" id="ARBA00023065"/>
    </source>
</evidence>
<dbReference type="PANTHER" id="PTHR43298">
    <property type="entry name" value="MULTIDRUG RESISTANCE PROTEIN NORM-RELATED"/>
    <property type="match status" value="1"/>
</dbReference>
<feature type="transmembrane region" description="Helical" evidence="13">
    <location>
        <begin position="361"/>
        <end position="385"/>
    </location>
</feature>
<evidence type="ECO:0000313" key="15">
    <source>
        <dbReference type="Proteomes" id="UP000779049"/>
    </source>
</evidence>
<evidence type="ECO:0000256" key="1">
    <source>
        <dbReference type="ARBA" id="ARBA00003408"/>
    </source>
</evidence>
<evidence type="ECO:0000256" key="4">
    <source>
        <dbReference type="ARBA" id="ARBA00020268"/>
    </source>
</evidence>
<dbReference type="InterPro" id="IPR048279">
    <property type="entry name" value="MdtK-like"/>
</dbReference>
<evidence type="ECO:0000256" key="5">
    <source>
        <dbReference type="ARBA" id="ARBA00022448"/>
    </source>
</evidence>
<evidence type="ECO:0000256" key="3">
    <source>
        <dbReference type="ARBA" id="ARBA00010199"/>
    </source>
</evidence>
<accession>A0ABS7L964</accession>
<dbReference type="EMBL" id="VIRV01000020">
    <property type="protein sequence ID" value="MBY0759641.1"/>
    <property type="molecule type" value="Genomic_DNA"/>
</dbReference>
<dbReference type="Proteomes" id="UP000779049">
    <property type="component" value="Unassembled WGS sequence"/>
</dbReference>
<dbReference type="PANTHER" id="PTHR43298:SF2">
    <property type="entry name" value="FMN_FAD EXPORTER YEEO-RELATED"/>
    <property type="match status" value="1"/>
</dbReference>
<gene>
    <name evidence="14" type="ORF">FLB61_11200</name>
</gene>
<feature type="transmembrane region" description="Helical" evidence="13">
    <location>
        <begin position="99"/>
        <end position="122"/>
    </location>
</feature>
<dbReference type="InterPro" id="IPR050222">
    <property type="entry name" value="MATE_MdtK"/>
</dbReference>
<evidence type="ECO:0000256" key="11">
    <source>
        <dbReference type="ARBA" id="ARBA00023136"/>
    </source>
</evidence>
<keyword evidence="5" id="KW-0813">Transport</keyword>
<evidence type="ECO:0000256" key="9">
    <source>
        <dbReference type="ARBA" id="ARBA00022989"/>
    </source>
</evidence>
<evidence type="ECO:0000256" key="2">
    <source>
        <dbReference type="ARBA" id="ARBA00004651"/>
    </source>
</evidence>
<dbReference type="RefSeq" id="WP_221920198.1">
    <property type="nucleotide sequence ID" value="NZ_CP173660.1"/>
</dbReference>
<comment type="function">
    <text evidence="1">Multidrug efflux pump.</text>
</comment>
<comment type="subcellular location">
    <subcellularLocation>
        <location evidence="2">Cell membrane</location>
        <topology evidence="2">Multi-pass membrane protein</topology>
    </subcellularLocation>
</comment>
<feature type="transmembrane region" description="Helical" evidence="13">
    <location>
        <begin position="418"/>
        <end position="438"/>
    </location>
</feature>